<feature type="region of interest" description="Disordered" evidence="1">
    <location>
        <begin position="1"/>
        <end position="23"/>
    </location>
</feature>
<proteinExistence type="predicted"/>
<name>A0A5B7GPG5_PORTR</name>
<protein>
    <submittedName>
        <fullName evidence="2">Uncharacterized protein</fullName>
    </submittedName>
</protein>
<gene>
    <name evidence="2" type="ORF">E2C01_056089</name>
</gene>
<evidence type="ECO:0000313" key="3">
    <source>
        <dbReference type="Proteomes" id="UP000324222"/>
    </source>
</evidence>
<comment type="caution">
    <text evidence="2">The sequence shown here is derived from an EMBL/GenBank/DDBJ whole genome shotgun (WGS) entry which is preliminary data.</text>
</comment>
<evidence type="ECO:0000256" key="1">
    <source>
        <dbReference type="SAM" id="MobiDB-lite"/>
    </source>
</evidence>
<dbReference type="AlphaFoldDB" id="A0A5B7GPG5"/>
<dbReference type="EMBL" id="VSRR010019207">
    <property type="protein sequence ID" value="MPC62010.1"/>
    <property type="molecule type" value="Genomic_DNA"/>
</dbReference>
<reference evidence="2 3" key="1">
    <citation type="submission" date="2019-05" db="EMBL/GenBank/DDBJ databases">
        <title>Another draft genome of Portunus trituberculatus and its Hox gene families provides insights of decapod evolution.</title>
        <authorList>
            <person name="Jeong J.-H."/>
            <person name="Song I."/>
            <person name="Kim S."/>
            <person name="Choi T."/>
            <person name="Kim D."/>
            <person name="Ryu S."/>
            <person name="Kim W."/>
        </authorList>
    </citation>
    <scope>NUCLEOTIDE SEQUENCE [LARGE SCALE GENOMIC DNA]</scope>
    <source>
        <tissue evidence="2">Muscle</tissue>
    </source>
</reference>
<feature type="region of interest" description="Disordered" evidence="1">
    <location>
        <begin position="42"/>
        <end position="78"/>
    </location>
</feature>
<keyword evidence="3" id="KW-1185">Reference proteome</keyword>
<feature type="compositionally biased region" description="Basic and acidic residues" evidence="1">
    <location>
        <begin position="1"/>
        <end position="15"/>
    </location>
</feature>
<accession>A0A5B7GPG5</accession>
<sequence>MDDATRKQSGREREGWGTGGRSSETYALVSCGWRGEVVSRAADTPGWLPGGGGAGSGSNSSTPPPHHPHLPDTPPHPHTVTFSWQLAVSPPFPCSPLHLITMHP</sequence>
<organism evidence="2 3">
    <name type="scientific">Portunus trituberculatus</name>
    <name type="common">Swimming crab</name>
    <name type="synonym">Neptunus trituberculatus</name>
    <dbReference type="NCBI Taxonomy" id="210409"/>
    <lineage>
        <taxon>Eukaryota</taxon>
        <taxon>Metazoa</taxon>
        <taxon>Ecdysozoa</taxon>
        <taxon>Arthropoda</taxon>
        <taxon>Crustacea</taxon>
        <taxon>Multicrustacea</taxon>
        <taxon>Malacostraca</taxon>
        <taxon>Eumalacostraca</taxon>
        <taxon>Eucarida</taxon>
        <taxon>Decapoda</taxon>
        <taxon>Pleocyemata</taxon>
        <taxon>Brachyura</taxon>
        <taxon>Eubrachyura</taxon>
        <taxon>Portunoidea</taxon>
        <taxon>Portunidae</taxon>
        <taxon>Portuninae</taxon>
        <taxon>Portunus</taxon>
    </lineage>
</organism>
<dbReference type="Proteomes" id="UP000324222">
    <property type="component" value="Unassembled WGS sequence"/>
</dbReference>
<evidence type="ECO:0000313" key="2">
    <source>
        <dbReference type="EMBL" id="MPC62010.1"/>
    </source>
</evidence>